<dbReference type="NCBIfam" id="TIGR00696">
    <property type="entry name" value="wecG_tagA_cpsF"/>
    <property type="match status" value="1"/>
</dbReference>
<accession>A0A9X5VBU9</accession>
<dbReference type="Pfam" id="PF03808">
    <property type="entry name" value="Glyco_tran_WecG"/>
    <property type="match status" value="1"/>
</dbReference>
<dbReference type="RefSeq" id="WP_065381943.1">
    <property type="nucleotide sequence ID" value="NZ_AP024504.2"/>
</dbReference>
<dbReference type="PANTHER" id="PTHR34136">
    <property type="match status" value="1"/>
</dbReference>
<keyword evidence="1" id="KW-0328">Glycosyltransferase</keyword>
<evidence type="ECO:0008006" key="5">
    <source>
        <dbReference type="Google" id="ProtNLM"/>
    </source>
</evidence>
<comment type="caution">
    <text evidence="3">The sequence shown here is derived from an EMBL/GenBank/DDBJ whole genome shotgun (WGS) entry which is preliminary data.</text>
</comment>
<name>A0A9X5VBU9_BACCE</name>
<dbReference type="PANTHER" id="PTHR34136:SF1">
    <property type="entry name" value="UDP-N-ACETYL-D-MANNOSAMINURONIC ACID TRANSFERASE"/>
    <property type="match status" value="1"/>
</dbReference>
<dbReference type="Proteomes" id="UP000184161">
    <property type="component" value="Unassembled WGS sequence"/>
</dbReference>
<evidence type="ECO:0000256" key="2">
    <source>
        <dbReference type="ARBA" id="ARBA00022679"/>
    </source>
</evidence>
<organism evidence="3 4">
    <name type="scientific">Bacillus cereus</name>
    <dbReference type="NCBI Taxonomy" id="1396"/>
    <lineage>
        <taxon>Bacteria</taxon>
        <taxon>Bacillati</taxon>
        <taxon>Bacillota</taxon>
        <taxon>Bacilli</taxon>
        <taxon>Bacillales</taxon>
        <taxon>Bacillaceae</taxon>
        <taxon>Bacillus</taxon>
        <taxon>Bacillus cereus group</taxon>
    </lineage>
</organism>
<dbReference type="AlphaFoldDB" id="A0A9X5VBU9"/>
<proteinExistence type="predicted"/>
<dbReference type="GO" id="GO:0016758">
    <property type="term" value="F:hexosyltransferase activity"/>
    <property type="evidence" value="ECO:0007669"/>
    <property type="project" value="TreeGrafter"/>
</dbReference>
<sequence length="243" mass="27828">MKENFIGDIKVTVTDEVHVFNYLGERIENKIKSKVFFLNAHCFNVAQTDSMYKENLNSADVVLNDGIGIDIAAKLFGFQFHQNMNGTDFTPNLLRYAEEKGYTVYLLGGKPGVAEEAGKNLTNDLKNLQIIGVKDGYFFSNESDVLQDINQKKPDILIVGLGVPLQENWISEKISQLDVNVVVGVGAFLDFYSKRVTRAPKWMRNCKLEWLFRLLIEPRRLFKRYVIGIPLFFIYILKGKFIK</sequence>
<reference evidence="3 4" key="1">
    <citation type="submission" date="2016-10" db="EMBL/GenBank/DDBJ databases">
        <title>Draft Genome Sequence of one Bacillus cereus strain isolated from pooled breast milk.</title>
        <authorList>
            <person name="Woudstra C."/>
            <person name="Chamoin A."/>
            <person name="Gentil S."/>
            <person name="Rambeloson T."/>
            <person name="Delannoye S."/>
            <person name="Heinnekine J.A."/>
            <person name="Herbin S."/>
            <person name="Fach P."/>
        </authorList>
    </citation>
    <scope>NUCLEOTIDE SEQUENCE [LARGE SCALE GENOMIC DNA]</scope>
    <source>
        <strain evidence="3 4">16SBCL1279</strain>
    </source>
</reference>
<evidence type="ECO:0000313" key="3">
    <source>
        <dbReference type="EMBL" id="OJS95520.1"/>
    </source>
</evidence>
<evidence type="ECO:0000256" key="1">
    <source>
        <dbReference type="ARBA" id="ARBA00022676"/>
    </source>
</evidence>
<protein>
    <recommendedName>
        <fullName evidence="5">Glycosyltransferase</fullName>
    </recommendedName>
</protein>
<dbReference type="CDD" id="cd06533">
    <property type="entry name" value="Glyco_transf_WecG_TagA"/>
    <property type="match status" value="1"/>
</dbReference>
<gene>
    <name evidence="3" type="ORF">BKK64_13200</name>
</gene>
<evidence type="ECO:0000313" key="4">
    <source>
        <dbReference type="Proteomes" id="UP000184161"/>
    </source>
</evidence>
<keyword evidence="2" id="KW-0808">Transferase</keyword>
<dbReference type="EMBL" id="MLYK01000029">
    <property type="protein sequence ID" value="OJS95520.1"/>
    <property type="molecule type" value="Genomic_DNA"/>
</dbReference>
<dbReference type="InterPro" id="IPR004629">
    <property type="entry name" value="WecG_TagA_CpsF"/>
</dbReference>